<reference evidence="2 3" key="1">
    <citation type="submission" date="2021-01" db="EMBL/GenBank/DDBJ databases">
        <title>Whole genome shotgun sequence of Verrucosispora lutea NBRC 106530.</title>
        <authorList>
            <person name="Komaki H."/>
            <person name="Tamura T."/>
        </authorList>
    </citation>
    <scope>NUCLEOTIDE SEQUENCE [LARGE SCALE GENOMIC DNA]</scope>
    <source>
        <strain evidence="2 3">NBRC 106530</strain>
    </source>
</reference>
<feature type="domain" description="Glyoxalase-like" evidence="1">
    <location>
        <begin position="11"/>
        <end position="55"/>
    </location>
</feature>
<dbReference type="Proteomes" id="UP000643165">
    <property type="component" value="Unassembled WGS sequence"/>
</dbReference>
<comment type="caution">
    <text evidence="2">The sequence shown here is derived from an EMBL/GenBank/DDBJ whole genome shotgun (WGS) entry which is preliminary data.</text>
</comment>
<dbReference type="Gene3D" id="3.10.180.10">
    <property type="entry name" value="2,3-Dihydroxybiphenyl 1,2-Dioxygenase, domain 1"/>
    <property type="match status" value="1"/>
</dbReference>
<name>A0ABQ4IWP6_9ACTN</name>
<evidence type="ECO:0000259" key="1">
    <source>
        <dbReference type="Pfam" id="PF18029"/>
    </source>
</evidence>
<evidence type="ECO:0000313" key="3">
    <source>
        <dbReference type="Proteomes" id="UP000643165"/>
    </source>
</evidence>
<protein>
    <recommendedName>
        <fullName evidence="1">Glyoxalase-like domain-containing protein</fullName>
    </recommendedName>
</protein>
<dbReference type="InterPro" id="IPR029068">
    <property type="entry name" value="Glyas_Bleomycin-R_OHBP_Dase"/>
</dbReference>
<organism evidence="2 3">
    <name type="scientific">Micromonospora lutea</name>
    <dbReference type="NCBI Taxonomy" id="419825"/>
    <lineage>
        <taxon>Bacteria</taxon>
        <taxon>Bacillati</taxon>
        <taxon>Actinomycetota</taxon>
        <taxon>Actinomycetes</taxon>
        <taxon>Micromonosporales</taxon>
        <taxon>Micromonosporaceae</taxon>
        <taxon>Micromonospora</taxon>
    </lineage>
</organism>
<dbReference type="EMBL" id="BOPB01000013">
    <property type="protein sequence ID" value="GIJ22357.1"/>
    <property type="molecule type" value="Genomic_DNA"/>
</dbReference>
<dbReference type="Pfam" id="PF18029">
    <property type="entry name" value="Glyoxalase_6"/>
    <property type="match status" value="1"/>
</dbReference>
<dbReference type="SUPFAM" id="SSF54593">
    <property type="entry name" value="Glyoxalase/Bleomycin resistance protein/Dihydroxybiphenyl dioxygenase"/>
    <property type="match status" value="1"/>
</dbReference>
<dbReference type="InterPro" id="IPR041581">
    <property type="entry name" value="Glyoxalase_6"/>
</dbReference>
<accession>A0ABQ4IWP6</accession>
<gene>
    <name evidence="2" type="ORF">Vlu01_29810</name>
</gene>
<sequence length="55" mass="6240">MTDLRTLPWAAMDRRRTVERLTSAGATVLRTVDEPERAFYAALLQDPEGNEFCVV</sequence>
<evidence type="ECO:0000313" key="2">
    <source>
        <dbReference type="EMBL" id="GIJ22357.1"/>
    </source>
</evidence>
<keyword evidence="3" id="KW-1185">Reference proteome</keyword>
<proteinExistence type="predicted"/>